<accession>A0ABQ1BW77</accession>
<gene>
    <name evidence="2" type="ORF">MKUB_53910</name>
</gene>
<feature type="compositionally biased region" description="Low complexity" evidence="1">
    <location>
        <begin position="49"/>
        <end position="68"/>
    </location>
</feature>
<protein>
    <recommendedName>
        <fullName evidence="4">Serine/threonine protein kinase</fullName>
    </recommendedName>
</protein>
<comment type="caution">
    <text evidence="2">The sequence shown here is derived from an EMBL/GenBank/DDBJ whole genome shotgun (WGS) entry which is preliminary data.</text>
</comment>
<feature type="compositionally biased region" description="Pro residues" evidence="1">
    <location>
        <begin position="36"/>
        <end position="48"/>
    </location>
</feature>
<dbReference type="Proteomes" id="UP000465306">
    <property type="component" value="Unassembled WGS sequence"/>
</dbReference>
<reference evidence="2 3" key="1">
    <citation type="journal article" date="2019" name="Emerg. Microbes Infect.">
        <title>Comprehensive subspecies identification of 175 nontuberculous mycobacteria species based on 7547 genomic profiles.</title>
        <authorList>
            <person name="Matsumoto Y."/>
            <person name="Kinjo T."/>
            <person name="Motooka D."/>
            <person name="Nabeya D."/>
            <person name="Jung N."/>
            <person name="Uechi K."/>
            <person name="Horii T."/>
            <person name="Iida T."/>
            <person name="Fujita J."/>
            <person name="Nakamura S."/>
        </authorList>
    </citation>
    <scope>NUCLEOTIDE SEQUENCE [LARGE SCALE GENOMIC DNA]</scope>
    <source>
        <strain evidence="2 3">JCM 13573</strain>
    </source>
</reference>
<organism evidence="2 3">
    <name type="scientific">Mycobacterium kubicae</name>
    <dbReference type="NCBI Taxonomy" id="120959"/>
    <lineage>
        <taxon>Bacteria</taxon>
        <taxon>Bacillati</taxon>
        <taxon>Actinomycetota</taxon>
        <taxon>Actinomycetes</taxon>
        <taxon>Mycobacteriales</taxon>
        <taxon>Mycobacteriaceae</taxon>
        <taxon>Mycobacterium</taxon>
        <taxon>Mycobacterium simiae complex</taxon>
    </lineage>
</organism>
<proteinExistence type="predicted"/>
<evidence type="ECO:0000313" key="2">
    <source>
        <dbReference type="EMBL" id="GFG67901.1"/>
    </source>
</evidence>
<name>A0ABQ1BW77_9MYCO</name>
<sequence>MGVVAACALAGCGGSGGKTAAPTMTVRSSSGTQLPPIYPGTTVPPLPSSTPTSAPTSTLPSTSPTTSARSFPGDGVYRMGQDIQAGTYQAQGSSSCSWERLRGFRGTSTDVIEHGEGAEPQVVRIEPSDAGFKTQHCGTWTLQSAGAVTSTAPVSLPPGAQACPPTSGTPGSLGNSAVGSPDTTCPFAEQVRLAYVFTGPASPTPRQIDAVSPVTGQHYSMTCAADGSLVCKGGNGAVVYVY</sequence>
<keyword evidence="3" id="KW-1185">Reference proteome</keyword>
<feature type="region of interest" description="Disordered" evidence="1">
    <location>
        <begin position="14"/>
        <end position="78"/>
    </location>
</feature>
<evidence type="ECO:0000313" key="3">
    <source>
        <dbReference type="Proteomes" id="UP000465306"/>
    </source>
</evidence>
<dbReference type="EMBL" id="BLKU01000005">
    <property type="protein sequence ID" value="GFG67901.1"/>
    <property type="molecule type" value="Genomic_DNA"/>
</dbReference>
<evidence type="ECO:0000256" key="1">
    <source>
        <dbReference type="SAM" id="MobiDB-lite"/>
    </source>
</evidence>
<evidence type="ECO:0008006" key="4">
    <source>
        <dbReference type="Google" id="ProtNLM"/>
    </source>
</evidence>